<evidence type="ECO:0000313" key="3">
    <source>
        <dbReference type="EMBL" id="WLG86271.1"/>
    </source>
</evidence>
<keyword evidence="4" id="KW-1185">Reference proteome</keyword>
<reference evidence="3 4" key="1">
    <citation type="submission" date="2023-02" db="EMBL/GenBank/DDBJ databases">
        <title>Evolution of Hrp T3SS in non-pathogenic Pseudomonas fluorescens.</title>
        <authorList>
            <person name="Liao K."/>
            <person name="Wei H."/>
            <person name="Gu Y."/>
        </authorList>
    </citation>
    <scope>NUCLEOTIDE SEQUENCE [LARGE SCALE GENOMIC DNA]</scope>
    <source>
        <strain evidence="3 4">FP1935</strain>
    </source>
</reference>
<evidence type="ECO:0000256" key="1">
    <source>
        <dbReference type="SAM" id="MobiDB-lite"/>
    </source>
</evidence>
<gene>
    <name evidence="3" type="ORF">PSH97_07030</name>
</gene>
<evidence type="ECO:0000256" key="2">
    <source>
        <dbReference type="SAM" id="SignalP"/>
    </source>
</evidence>
<name>A0ABY9F2C4_9PSED</name>
<feature type="signal peptide" evidence="2">
    <location>
        <begin position="1"/>
        <end position="25"/>
    </location>
</feature>
<keyword evidence="2" id="KW-0732">Signal</keyword>
<sequence>MFKGLFRLAGIVVLACSTFSTALWAENGTLVYTGTVGKSPIVLEVSANGSEGRYFYQKYRSDLVLTGQKEGDTLILDEGSESDNEGKSLPQIRLQPNPDGWSGEWTSPQGKVLKVELQQAKLPPVSAETLPYLVRLHDKAPYEYLRLQGLKLKQGRTETFMGYTLQWWGEPQTNMESFEVVSGYTAETRQRLNQHLMARLWQGVVGHFGCYVDGKRGYYSQGIQPLWMTSSVMSATISFDYYCGGAYPDQYNEALNLDTRTGQVLTLDDVLWVGQGKPLHFEQTYDYDEPSSESSDTYFDYRSKELAPWLVAQLLKLYPKEMTTTPEGENECGYNDDYPWRYPDWYFTEKGIKLEPSFPHVAAVCRNIGWGVLPYSLIKQHPGGVALQL</sequence>
<proteinExistence type="predicted"/>
<dbReference type="Proteomes" id="UP001239418">
    <property type="component" value="Chromosome"/>
</dbReference>
<evidence type="ECO:0000313" key="4">
    <source>
        <dbReference type="Proteomes" id="UP001239418"/>
    </source>
</evidence>
<feature type="region of interest" description="Disordered" evidence="1">
    <location>
        <begin position="76"/>
        <end position="100"/>
    </location>
</feature>
<dbReference type="RefSeq" id="WP_305448632.1">
    <property type="nucleotide sequence ID" value="NZ_CP117454.1"/>
</dbReference>
<organism evidence="3 4">
    <name type="scientific">Pseudomonas cucumis</name>
    <dbReference type="NCBI Taxonomy" id="2954082"/>
    <lineage>
        <taxon>Bacteria</taxon>
        <taxon>Pseudomonadati</taxon>
        <taxon>Pseudomonadota</taxon>
        <taxon>Gammaproteobacteria</taxon>
        <taxon>Pseudomonadales</taxon>
        <taxon>Pseudomonadaceae</taxon>
        <taxon>Pseudomonas</taxon>
    </lineage>
</organism>
<protein>
    <submittedName>
        <fullName evidence="3">Uncharacterized protein</fullName>
    </submittedName>
</protein>
<dbReference type="EMBL" id="CP117454">
    <property type="protein sequence ID" value="WLG86271.1"/>
    <property type="molecule type" value="Genomic_DNA"/>
</dbReference>
<accession>A0ABY9F2C4</accession>
<feature type="chain" id="PRO_5045859253" evidence="2">
    <location>
        <begin position="26"/>
        <end position="389"/>
    </location>
</feature>